<proteinExistence type="predicted"/>
<dbReference type="RefSeq" id="WP_119815313.1">
    <property type="nucleotide sequence ID" value="NZ_CP025066.1"/>
</dbReference>
<protein>
    <submittedName>
        <fullName evidence="3">Alpha-L-glutamate ligase, RimK family</fullName>
    </submittedName>
</protein>
<reference evidence="4" key="1">
    <citation type="submission" date="2017-11" db="EMBL/GenBank/DDBJ databases">
        <title>Phenotypic and genomic properties of facultatively anaerobic sulfur-reducing natronoarchaea from hypersaline soda lakes.</title>
        <authorList>
            <person name="Sorokin D.Y."/>
            <person name="Kublanov I.V."/>
            <person name="Roman P."/>
            <person name="Sinninghe Damste J.S."/>
            <person name="Golyshin P.N."/>
            <person name="Rojo D."/>
            <person name="Ciordia S."/>
            <person name="Mena M.D.C."/>
            <person name="Ferrer M."/>
            <person name="Messina E."/>
            <person name="Smedile F."/>
            <person name="La Spada G."/>
            <person name="La Cono V."/>
            <person name="Yakimov M.M."/>
        </authorList>
    </citation>
    <scope>NUCLEOTIDE SEQUENCE [LARGE SCALE GENOMIC DNA]</scope>
    <source>
        <strain evidence="4">AArc-Sl</strain>
    </source>
</reference>
<dbReference type="KEGG" id="hdf:AArcSl_0778"/>
<dbReference type="AlphaFoldDB" id="A0A343TH52"/>
<dbReference type="InterPro" id="IPR021109">
    <property type="entry name" value="Peptidase_aspartic_dom_sf"/>
</dbReference>
<accession>A0A343TH52</accession>
<dbReference type="Gene3D" id="3.40.50.20">
    <property type="match status" value="1"/>
</dbReference>
<dbReference type="EMBL" id="CP025066">
    <property type="protein sequence ID" value="AUX08424.1"/>
    <property type="molecule type" value="Genomic_DNA"/>
</dbReference>
<keyword evidence="4" id="KW-1185">Reference proteome</keyword>
<evidence type="ECO:0000259" key="2">
    <source>
        <dbReference type="PROSITE" id="PS50975"/>
    </source>
</evidence>
<dbReference type="SUPFAM" id="SSF56059">
    <property type="entry name" value="Glutathione synthetase ATP-binding domain-like"/>
    <property type="match status" value="1"/>
</dbReference>
<dbReference type="Pfam" id="PF08443">
    <property type="entry name" value="RimK"/>
    <property type="match status" value="1"/>
</dbReference>
<dbReference type="SUPFAM" id="SSF50630">
    <property type="entry name" value="Acid proteases"/>
    <property type="match status" value="1"/>
</dbReference>
<sequence>MEPDPVRVGVLSLHDSKESKAICNAIEALGHHPEWLREANTAVHMIGGEIRLEPDVDVVANRLLLSSTEQPAEHVGIAETIAALRPTLNDPHTTALATHKIASATRLVGAGIPIPDTLFALSGELLNRNREGFGPEAVYKTAIGTHGGGAWKVDTTEPLSPVVGQRRAFLQELLAVGDRTPRDLRVYVVGEEIVGAMIRHAAESEWRTNVARGGRVEDCTDTISAEAAAYALEATDVLGLDYAGVDLIEGPDGWHVLEVNPTAGFRGLYEATETSPAPYIAKLAIERGGGSVDDEQVLDLAATLDDSVPSCMPADEPERYVDPPVIGFTEQVVVTGTRGTRTVVGKSDTGADRSSIDLQLAADIGAGPIHTVSKVRSGSQKTGRSRPVVDIVLGIGGTQHTVEASIVDRAHMSHPLLLGRDVLKHYHLDVSRRIDDPKPDRRPEE</sequence>
<dbReference type="GeneID" id="37877122"/>
<name>A0A343TH52_9EURY</name>
<dbReference type="InterPro" id="IPR008503">
    <property type="entry name" value="Asp_endopeptidase"/>
</dbReference>
<gene>
    <name evidence="3" type="ORF">AArcSl_0778</name>
</gene>
<keyword evidence="1" id="KW-0547">Nucleotide-binding</keyword>
<dbReference type="Proteomes" id="UP000263012">
    <property type="component" value="Chromosome"/>
</dbReference>
<keyword evidence="1" id="KW-0067">ATP-binding</keyword>
<evidence type="ECO:0000313" key="3">
    <source>
        <dbReference type="EMBL" id="AUX08424.1"/>
    </source>
</evidence>
<dbReference type="PANTHER" id="PTHR21621:SF0">
    <property type="entry name" value="BETA-CITRYLGLUTAMATE SYNTHASE B-RELATED"/>
    <property type="match status" value="1"/>
</dbReference>
<dbReference type="OrthoDB" id="200216at2157"/>
<dbReference type="PANTHER" id="PTHR21621">
    <property type="entry name" value="RIBOSOMAL PROTEIN S6 MODIFICATION PROTEIN"/>
    <property type="match status" value="1"/>
</dbReference>
<dbReference type="GO" id="GO:0005737">
    <property type="term" value="C:cytoplasm"/>
    <property type="evidence" value="ECO:0007669"/>
    <property type="project" value="TreeGrafter"/>
</dbReference>
<dbReference type="InterPro" id="IPR011761">
    <property type="entry name" value="ATP-grasp"/>
</dbReference>
<evidence type="ECO:0000313" key="4">
    <source>
        <dbReference type="Proteomes" id="UP000263012"/>
    </source>
</evidence>
<keyword evidence="3" id="KW-0436">Ligase</keyword>
<dbReference type="GO" id="GO:0005524">
    <property type="term" value="F:ATP binding"/>
    <property type="evidence" value="ECO:0007669"/>
    <property type="project" value="UniProtKB-UniRule"/>
</dbReference>
<evidence type="ECO:0000256" key="1">
    <source>
        <dbReference type="PROSITE-ProRule" id="PRU00409"/>
    </source>
</evidence>
<dbReference type="GO" id="GO:0046872">
    <property type="term" value="F:metal ion binding"/>
    <property type="evidence" value="ECO:0007669"/>
    <property type="project" value="InterPro"/>
</dbReference>
<dbReference type="GO" id="GO:0016879">
    <property type="term" value="F:ligase activity, forming carbon-nitrogen bonds"/>
    <property type="evidence" value="ECO:0007669"/>
    <property type="project" value="TreeGrafter"/>
</dbReference>
<dbReference type="Pfam" id="PF05618">
    <property type="entry name" value="Zn_protease"/>
    <property type="match status" value="1"/>
</dbReference>
<dbReference type="Gene3D" id="2.40.70.10">
    <property type="entry name" value="Acid Proteases"/>
    <property type="match status" value="1"/>
</dbReference>
<dbReference type="PROSITE" id="PS50975">
    <property type="entry name" value="ATP_GRASP"/>
    <property type="match status" value="1"/>
</dbReference>
<organism evidence="3 4">
    <name type="scientific">Halalkaliarchaeum desulfuricum</name>
    <dbReference type="NCBI Taxonomy" id="2055893"/>
    <lineage>
        <taxon>Archaea</taxon>
        <taxon>Methanobacteriati</taxon>
        <taxon>Methanobacteriota</taxon>
        <taxon>Stenosarchaea group</taxon>
        <taxon>Halobacteria</taxon>
        <taxon>Halobacteriales</taxon>
        <taxon>Haloferacaceae</taxon>
        <taxon>Halalkaliarchaeum</taxon>
    </lineage>
</organism>
<dbReference type="InterPro" id="IPR013651">
    <property type="entry name" value="ATP-grasp_RimK-type"/>
</dbReference>
<dbReference type="Gene3D" id="3.30.470.20">
    <property type="entry name" value="ATP-grasp fold, B domain"/>
    <property type="match status" value="1"/>
</dbReference>
<feature type="domain" description="ATP-grasp" evidence="2">
    <location>
        <begin position="104"/>
        <end position="285"/>
    </location>
</feature>